<organism evidence="1">
    <name type="scientific">bioreactor metagenome</name>
    <dbReference type="NCBI Taxonomy" id="1076179"/>
    <lineage>
        <taxon>unclassified sequences</taxon>
        <taxon>metagenomes</taxon>
        <taxon>ecological metagenomes</taxon>
    </lineage>
</organism>
<dbReference type="EMBL" id="VSSQ01002963">
    <property type="protein sequence ID" value="MPM18338.1"/>
    <property type="molecule type" value="Genomic_DNA"/>
</dbReference>
<comment type="caution">
    <text evidence="1">The sequence shown here is derived from an EMBL/GenBank/DDBJ whole genome shotgun (WGS) entry which is preliminary data.</text>
</comment>
<gene>
    <name evidence="1" type="ORF">SDC9_64747</name>
</gene>
<dbReference type="AlphaFoldDB" id="A0A644XRD9"/>
<proteinExistence type="predicted"/>
<name>A0A644XRD9_9ZZZZ</name>
<reference evidence="1" key="1">
    <citation type="submission" date="2019-08" db="EMBL/GenBank/DDBJ databases">
        <authorList>
            <person name="Kucharzyk K."/>
            <person name="Murdoch R.W."/>
            <person name="Higgins S."/>
            <person name="Loffler F."/>
        </authorList>
    </citation>
    <scope>NUCLEOTIDE SEQUENCE</scope>
</reference>
<accession>A0A644XRD9</accession>
<sequence>MTVPGENTFSSPYFWVIDSESFPVGMLIPNEQAKSLHASTALYKRASSPGFLQGHIQLALSETDSMPSFIGAHTILVSASEIANTEPASGSTKAANGACPIDVAIPAFPR</sequence>
<protein>
    <submittedName>
        <fullName evidence="1">Uncharacterized protein</fullName>
    </submittedName>
</protein>
<evidence type="ECO:0000313" key="1">
    <source>
        <dbReference type="EMBL" id="MPM18338.1"/>
    </source>
</evidence>